<evidence type="ECO:0000256" key="1">
    <source>
        <dbReference type="SAM" id="Phobius"/>
    </source>
</evidence>
<dbReference type="SUPFAM" id="SSF56003">
    <property type="entry name" value="Molybdenum cofactor-binding domain"/>
    <property type="match status" value="2"/>
</dbReference>
<dbReference type="EC" id="1.3.99.16" evidence="3"/>
<dbReference type="Gene3D" id="3.90.1170.50">
    <property type="entry name" value="Aldehyde oxidase/xanthine dehydrogenase, a/b hammerhead"/>
    <property type="match status" value="1"/>
</dbReference>
<dbReference type="InterPro" id="IPR000674">
    <property type="entry name" value="Ald_Oxase/Xan_DH_a/b"/>
</dbReference>
<feature type="transmembrane region" description="Helical" evidence="1">
    <location>
        <begin position="15"/>
        <end position="34"/>
    </location>
</feature>
<evidence type="ECO:0000313" key="3">
    <source>
        <dbReference type="EMBL" id="CAL2085101.1"/>
    </source>
</evidence>
<dbReference type="InterPro" id="IPR046867">
    <property type="entry name" value="AldOxase/xan_DH_MoCoBD2"/>
</dbReference>
<dbReference type="InterPro" id="IPR037165">
    <property type="entry name" value="AldOxase/xan_DH_Mopterin-bd_sf"/>
</dbReference>
<dbReference type="InterPro" id="IPR012368">
    <property type="entry name" value="OxRdtase_Mopterin-bd_su_IorB"/>
</dbReference>
<sequence>MSAKKDKKGISRRKFLVRGGLGTLGVLAVGTYAFRNPLRRSILEMTETMAPAYMGSGTEPNLWFELTKENKVIFHSPKVEMGQGSFTSFAQMIADEMDLKIHQIEVIGAATKTGVIDGMSTGGSLSVGGLWKPLRELSATMREMLKNEAAKKLNVDASSLSTKDGIISGGGKTMTYAEAAEGVTEWNVPETPKLKSIKDYKFIGKPVARIDLNAKVFGDPIFGLDAQLPNMLHAAIIRPSKVGATFKSANTTEAEKMPGVVKVVQMDNWVGVVAESYPQALAAKYKIKVDWEVSKKWTEDEIRGLLQVGKGDEMITQKEGNELDTNDEDVVSMTFTSPIGAHAQIEPNGAVADYNNGDITVILSTQVPGKTQEHVAEALGVDVDKVNIVPTYLGGGFGRRLNTNHAIQAVQLSKAVGKPVKYIFTRKEEFQHDLFRPPTQHIMKGKLSSDGYLDSLEHHYASGDVAIGSILFPNVLNDVLGTDVGAMRGGNIMYDKIPNYRAVQWHTTLPFATSWWRSLGLLANTFAIESFVDELAIKAGKDPVEFRLASISNEGNKKRLYDVIKLAAEKGNYQDKPVNGIAKGFAASTDANSPAAHVVEVSIVDNEIKVHKVTCAFDCGVTVNPDQVKAQCEGSIIMGMSGAMFEKMTLEDGELSPTIYGPYDMALMKHAPKEIDIHFIQGVDIPLPVGEPPMGPIGAAIANAVRRLTGKRLTDLPLKLS</sequence>
<comment type="caution">
    <text evidence="3">The sequence shown here is derived from an EMBL/GenBank/DDBJ whole genome shotgun (WGS) entry which is preliminary data.</text>
</comment>
<accession>A0ABP1ELN0</accession>
<keyword evidence="1" id="KW-0812">Transmembrane</keyword>
<dbReference type="InterPro" id="IPR052516">
    <property type="entry name" value="N-heterocyclic_Hydroxylase"/>
</dbReference>
<dbReference type="SMART" id="SM01008">
    <property type="entry name" value="Ald_Xan_dh_C"/>
    <property type="match status" value="1"/>
</dbReference>
<dbReference type="Proteomes" id="UP001497416">
    <property type="component" value="Unassembled WGS sequence"/>
</dbReference>
<evidence type="ECO:0000313" key="4">
    <source>
        <dbReference type="Proteomes" id="UP001497416"/>
    </source>
</evidence>
<dbReference type="PROSITE" id="PS51318">
    <property type="entry name" value="TAT"/>
    <property type="match status" value="1"/>
</dbReference>
<dbReference type="Pfam" id="PF02738">
    <property type="entry name" value="MoCoBD_1"/>
    <property type="match status" value="1"/>
</dbReference>
<keyword evidence="1" id="KW-0472">Membrane</keyword>
<evidence type="ECO:0000259" key="2">
    <source>
        <dbReference type="SMART" id="SM01008"/>
    </source>
</evidence>
<gene>
    <name evidence="3" type="ORF">T190607A01A_20417</name>
</gene>
<keyword evidence="1" id="KW-1133">Transmembrane helix</keyword>
<dbReference type="RefSeq" id="WP_348711896.1">
    <property type="nucleotide sequence ID" value="NZ_CAXIXY010000004.1"/>
</dbReference>
<dbReference type="PANTHER" id="PTHR47495">
    <property type="entry name" value="ALDEHYDE DEHYDROGENASE"/>
    <property type="match status" value="1"/>
</dbReference>
<name>A0ABP1ELN0_9FLAO</name>
<feature type="domain" description="Aldehyde oxidase/xanthine dehydrogenase a/b hammerhead" evidence="2">
    <location>
        <begin position="217"/>
        <end position="295"/>
    </location>
</feature>
<proteinExistence type="predicted"/>
<organism evidence="3 4">
    <name type="scientific">Tenacibaculum platacis</name>
    <dbReference type="NCBI Taxonomy" id="3137852"/>
    <lineage>
        <taxon>Bacteria</taxon>
        <taxon>Pseudomonadati</taxon>
        <taxon>Bacteroidota</taxon>
        <taxon>Flavobacteriia</taxon>
        <taxon>Flavobacteriales</taxon>
        <taxon>Flavobacteriaceae</taxon>
        <taxon>Tenacibaculum</taxon>
    </lineage>
</organism>
<dbReference type="Pfam" id="PF20256">
    <property type="entry name" value="MoCoBD_2"/>
    <property type="match status" value="2"/>
</dbReference>
<keyword evidence="3" id="KW-0560">Oxidoreductase</keyword>
<dbReference type="PIRSF" id="PIRSF036389">
    <property type="entry name" value="IOR_B"/>
    <property type="match status" value="1"/>
</dbReference>
<protein>
    <submittedName>
        <fullName evidence="3">Isoquinoline 1-oxidoreductase subunit beta</fullName>
        <ecNumber evidence="3">1.3.99.16</ecNumber>
    </submittedName>
</protein>
<keyword evidence="4" id="KW-1185">Reference proteome</keyword>
<dbReference type="InterPro" id="IPR008274">
    <property type="entry name" value="AldOxase/xan_DH_MoCoBD1"/>
</dbReference>
<dbReference type="InterPro" id="IPR006311">
    <property type="entry name" value="TAT_signal"/>
</dbReference>
<dbReference type="GO" id="GO:0047121">
    <property type="term" value="F:isoquinoline 1-oxidoreductase activity"/>
    <property type="evidence" value="ECO:0007669"/>
    <property type="project" value="UniProtKB-EC"/>
</dbReference>
<reference evidence="3 4" key="1">
    <citation type="submission" date="2024-05" db="EMBL/GenBank/DDBJ databases">
        <authorList>
            <person name="Duchaud E."/>
        </authorList>
    </citation>
    <scope>NUCLEOTIDE SEQUENCE [LARGE SCALE GENOMIC DNA]</scope>
    <source>
        <strain evidence="3">Ena-SAMPLE-TAB-13-05-2024-13:56:06:370-140302</strain>
    </source>
</reference>
<dbReference type="EMBL" id="CAXIXY010000004">
    <property type="protein sequence ID" value="CAL2085101.1"/>
    <property type="molecule type" value="Genomic_DNA"/>
</dbReference>
<dbReference type="Gene3D" id="3.30.365.10">
    <property type="entry name" value="Aldehyde oxidase/xanthine dehydrogenase, molybdopterin binding domain"/>
    <property type="match status" value="4"/>
</dbReference>
<dbReference type="PANTHER" id="PTHR47495:SF2">
    <property type="entry name" value="ALDEHYDE DEHYDROGENASE"/>
    <property type="match status" value="1"/>
</dbReference>